<dbReference type="InterPro" id="IPR008320">
    <property type="entry name" value="UCP032025"/>
</dbReference>
<dbReference type="Pfam" id="PF07370">
    <property type="entry name" value="DUF1489"/>
    <property type="match status" value="1"/>
</dbReference>
<proteinExistence type="predicted"/>
<dbReference type="AlphaFoldDB" id="A0A4R3MFU8"/>
<organism evidence="1 2">
    <name type="scientific">Tepidamorphus gemmatus</name>
    <dbReference type="NCBI Taxonomy" id="747076"/>
    <lineage>
        <taxon>Bacteria</taxon>
        <taxon>Pseudomonadati</taxon>
        <taxon>Pseudomonadota</taxon>
        <taxon>Alphaproteobacteria</taxon>
        <taxon>Hyphomicrobiales</taxon>
        <taxon>Tepidamorphaceae</taxon>
        <taxon>Tepidamorphus</taxon>
    </lineage>
</organism>
<accession>A0A4R3MFU8</accession>
<sequence length="146" mass="16111">MTVHLVKLCVGASSIADLEDWIAERQAERARLGLPAEQVHTTRMSPRRRDSLLAGGSLYWVIRGLIQCRQRLKDIRSVVGDDGIERCALVLEPRVVPVVPRPRAPFQGWRYLAASEAPADLDADASADAADMPDDMRRELAALGLL</sequence>
<dbReference type="PIRSF" id="PIRSF032025">
    <property type="entry name" value="UCP032025"/>
    <property type="match status" value="1"/>
</dbReference>
<evidence type="ECO:0000313" key="2">
    <source>
        <dbReference type="Proteomes" id="UP000295678"/>
    </source>
</evidence>
<reference evidence="1 2" key="1">
    <citation type="submission" date="2019-03" db="EMBL/GenBank/DDBJ databases">
        <title>Genomic Encyclopedia of Type Strains, Phase IV (KMG-IV): sequencing the most valuable type-strain genomes for metagenomic binning, comparative biology and taxonomic classification.</title>
        <authorList>
            <person name="Goeker M."/>
        </authorList>
    </citation>
    <scope>NUCLEOTIDE SEQUENCE [LARGE SCALE GENOMIC DNA]</scope>
    <source>
        <strain evidence="1 2">DSM 19345</strain>
    </source>
</reference>
<dbReference type="OrthoDB" id="9798292at2"/>
<protein>
    <recommendedName>
        <fullName evidence="3">DUF1489 family protein</fullName>
    </recommendedName>
</protein>
<evidence type="ECO:0000313" key="1">
    <source>
        <dbReference type="EMBL" id="TCT12739.1"/>
    </source>
</evidence>
<name>A0A4R3MFU8_9HYPH</name>
<evidence type="ECO:0008006" key="3">
    <source>
        <dbReference type="Google" id="ProtNLM"/>
    </source>
</evidence>
<dbReference type="Proteomes" id="UP000295678">
    <property type="component" value="Unassembled WGS sequence"/>
</dbReference>
<comment type="caution">
    <text evidence="1">The sequence shown here is derived from an EMBL/GenBank/DDBJ whole genome shotgun (WGS) entry which is preliminary data.</text>
</comment>
<keyword evidence="2" id="KW-1185">Reference proteome</keyword>
<dbReference type="EMBL" id="SMAK01000002">
    <property type="protein sequence ID" value="TCT12739.1"/>
    <property type="molecule type" value="Genomic_DNA"/>
</dbReference>
<dbReference type="RefSeq" id="WP_132805500.1">
    <property type="nucleotide sequence ID" value="NZ_SMAK01000002.1"/>
</dbReference>
<gene>
    <name evidence="1" type="ORF">EDC22_102425</name>
</gene>